<dbReference type="Gene3D" id="2.30.130.40">
    <property type="entry name" value="LON domain-like"/>
    <property type="match status" value="1"/>
</dbReference>
<dbReference type="Pfam" id="PF02190">
    <property type="entry name" value="LON_substr_bdg"/>
    <property type="match status" value="1"/>
</dbReference>
<proteinExistence type="predicted"/>
<dbReference type="PANTHER" id="PTHR46732:SF8">
    <property type="entry name" value="ATP-DEPENDENT PROTEASE LA (LON) DOMAIN PROTEIN"/>
    <property type="match status" value="1"/>
</dbReference>
<evidence type="ECO:0000313" key="2">
    <source>
        <dbReference type="EMBL" id="MFC0591319.1"/>
    </source>
</evidence>
<feature type="domain" description="Lon N-terminal" evidence="1">
    <location>
        <begin position="6"/>
        <end position="207"/>
    </location>
</feature>
<gene>
    <name evidence="2" type="ORF">ACFFGG_02000</name>
</gene>
<dbReference type="RefSeq" id="WP_377479183.1">
    <property type="nucleotide sequence ID" value="NZ_JBHLTN010000003.1"/>
</dbReference>
<organism evidence="2 3">
    <name type="scientific">Ottowia pentelensis</name>
    <dbReference type="NCBI Taxonomy" id="511108"/>
    <lineage>
        <taxon>Bacteria</taxon>
        <taxon>Pseudomonadati</taxon>
        <taxon>Pseudomonadota</taxon>
        <taxon>Betaproteobacteria</taxon>
        <taxon>Burkholderiales</taxon>
        <taxon>Comamonadaceae</taxon>
        <taxon>Ottowia</taxon>
    </lineage>
</organism>
<evidence type="ECO:0000313" key="3">
    <source>
        <dbReference type="Proteomes" id="UP001589834"/>
    </source>
</evidence>
<name>A0ABV6PNB2_9BURK</name>
<dbReference type="SUPFAM" id="SSF88697">
    <property type="entry name" value="PUA domain-like"/>
    <property type="match status" value="1"/>
</dbReference>
<keyword evidence="3" id="KW-1185">Reference proteome</keyword>
<dbReference type="PROSITE" id="PS51787">
    <property type="entry name" value="LON_N"/>
    <property type="match status" value="1"/>
</dbReference>
<evidence type="ECO:0000259" key="1">
    <source>
        <dbReference type="PROSITE" id="PS51787"/>
    </source>
</evidence>
<comment type="caution">
    <text evidence="2">The sequence shown here is derived from an EMBL/GenBank/DDBJ whole genome shotgun (WGS) entry which is preliminary data.</text>
</comment>
<protein>
    <submittedName>
        <fullName evidence="2">LON peptidase substrate-binding domain-containing protein</fullName>
    </submittedName>
</protein>
<dbReference type="InterPro" id="IPR003111">
    <property type="entry name" value="Lon_prtase_N"/>
</dbReference>
<dbReference type="PANTHER" id="PTHR46732">
    <property type="entry name" value="ATP-DEPENDENT PROTEASE LA (LON) DOMAIN PROTEIN"/>
    <property type="match status" value="1"/>
</dbReference>
<dbReference type="InterPro" id="IPR046336">
    <property type="entry name" value="Lon_prtase_N_sf"/>
</dbReference>
<dbReference type="Gene3D" id="1.10.4060.10">
    <property type="entry name" value="BPP1347 like domain"/>
    <property type="match status" value="1"/>
</dbReference>
<sequence>MTALTLTALPLFPLDTVLFPDGVLPLQVFEPRYLDMVGRCQRAGAPFGVVALAQGREVRAAGAPPEQLASIGTLAHIRRLEQPRPGLLLIECVGGDGFRIERPSLLKHGLWVADVSLLARDTPMAVPDDLRSVAEALRRLLADPRAHLHATGAPASDGDERFDDCGWVANRWCERLPLPTAARQRLLGIDSPLLRLELVADLLERAGIDSGPSA</sequence>
<dbReference type="Proteomes" id="UP001589834">
    <property type="component" value="Unassembled WGS sequence"/>
</dbReference>
<reference evidence="2 3" key="1">
    <citation type="submission" date="2024-09" db="EMBL/GenBank/DDBJ databases">
        <authorList>
            <person name="Sun Q."/>
            <person name="Mori K."/>
        </authorList>
    </citation>
    <scope>NUCLEOTIDE SEQUENCE [LARGE SCALE GENOMIC DNA]</scope>
    <source>
        <strain evidence="2 3">NCAIM B.02336</strain>
    </source>
</reference>
<dbReference type="SMART" id="SM00464">
    <property type="entry name" value="LON"/>
    <property type="match status" value="1"/>
</dbReference>
<dbReference type="InterPro" id="IPR015947">
    <property type="entry name" value="PUA-like_sf"/>
</dbReference>
<accession>A0ABV6PNB2</accession>
<dbReference type="EMBL" id="JBHLTN010000003">
    <property type="protein sequence ID" value="MFC0591319.1"/>
    <property type="molecule type" value="Genomic_DNA"/>
</dbReference>